<dbReference type="Gene3D" id="3.90.420.10">
    <property type="entry name" value="Oxidoreductase, molybdopterin-binding domain"/>
    <property type="match status" value="1"/>
</dbReference>
<organism evidence="2 3">
    <name type="scientific">Glaciecola petra</name>
    <dbReference type="NCBI Taxonomy" id="3075602"/>
    <lineage>
        <taxon>Bacteria</taxon>
        <taxon>Pseudomonadati</taxon>
        <taxon>Pseudomonadota</taxon>
        <taxon>Gammaproteobacteria</taxon>
        <taxon>Alteromonadales</taxon>
        <taxon>Alteromonadaceae</taxon>
        <taxon>Glaciecola</taxon>
    </lineage>
</organism>
<sequence length="295" mass="33826">MSEPDYLSREATPYHVFKNKRNFLKKLIALGLLPSVNGFASESSSDSYITDKQLVTSYNNYYEFSTNKKMVKHLAQELDTSNWSLHIDGLVDKPMQLSMSDIFDMKLIKRTYKLRCVEGWSAVIPWQGILLRDLLALARPTIKHGFVKFSSIYAPSVMLGQRTNILPWPYIEGLRLDEAMHPLTLLATGMYDAPLPKQNGAPIRLVVPWKYGYKSIKAVSKITLTDTRFESSWMQSSPSEYGFYANVNPNIPHPRWSQRREVPLGQTKKIKTQLFNGYAEQVANLYASDNINRLY</sequence>
<gene>
    <name evidence="2" type="primary">msrP</name>
    <name evidence="2" type="ORF">RM552_00525</name>
</gene>
<dbReference type="InterPro" id="IPR000572">
    <property type="entry name" value="OxRdtase_Mopterin-bd_dom"/>
</dbReference>
<reference evidence="2 3" key="1">
    <citation type="submission" date="2023-09" db="EMBL/GenBank/DDBJ databases">
        <authorList>
            <person name="Rey-Velasco X."/>
        </authorList>
    </citation>
    <scope>NUCLEOTIDE SEQUENCE [LARGE SCALE GENOMIC DNA]</scope>
    <source>
        <strain evidence="2 3">P117</strain>
    </source>
</reference>
<dbReference type="EMBL" id="JAVRHX010000001">
    <property type="protein sequence ID" value="MDT0593323.1"/>
    <property type="molecule type" value="Genomic_DNA"/>
</dbReference>
<protein>
    <submittedName>
        <fullName evidence="2">Protein-methionine-sulfoxide reductase catalytic subunit MsrP</fullName>
        <ecNumber evidence="2">1.8.5.-</ecNumber>
    </submittedName>
</protein>
<keyword evidence="2" id="KW-0560">Oxidoreductase</keyword>
<dbReference type="PANTHER" id="PTHR43032">
    <property type="entry name" value="PROTEIN-METHIONINE-SULFOXIDE REDUCTASE"/>
    <property type="match status" value="1"/>
</dbReference>
<evidence type="ECO:0000259" key="1">
    <source>
        <dbReference type="Pfam" id="PF00174"/>
    </source>
</evidence>
<proteinExistence type="predicted"/>
<dbReference type="SUPFAM" id="SSF56524">
    <property type="entry name" value="Oxidoreductase molybdopterin-binding domain"/>
    <property type="match status" value="1"/>
</dbReference>
<dbReference type="NCBIfam" id="NF003767">
    <property type="entry name" value="PRK05363.1"/>
    <property type="match status" value="1"/>
</dbReference>
<accession>A0ABU2ZL33</accession>
<dbReference type="PANTHER" id="PTHR43032:SF3">
    <property type="entry name" value="PROTEIN-METHIONINE-SULFOXIDE REDUCTASE CATALYTIC SUBUNIT MSRP"/>
    <property type="match status" value="1"/>
</dbReference>
<dbReference type="InterPro" id="IPR036374">
    <property type="entry name" value="OxRdtase_Mopterin-bd_sf"/>
</dbReference>
<dbReference type="Pfam" id="PF00174">
    <property type="entry name" value="Oxidored_molyb"/>
    <property type="match status" value="1"/>
</dbReference>
<dbReference type="EC" id="1.8.5.-" evidence="2"/>
<comment type="caution">
    <text evidence="2">The sequence shown here is derived from an EMBL/GenBank/DDBJ whole genome shotgun (WGS) entry which is preliminary data.</text>
</comment>
<evidence type="ECO:0000313" key="3">
    <source>
        <dbReference type="Proteomes" id="UP001253545"/>
    </source>
</evidence>
<dbReference type="GO" id="GO:0016491">
    <property type="term" value="F:oxidoreductase activity"/>
    <property type="evidence" value="ECO:0007669"/>
    <property type="project" value="UniProtKB-KW"/>
</dbReference>
<evidence type="ECO:0000313" key="2">
    <source>
        <dbReference type="EMBL" id="MDT0593323.1"/>
    </source>
</evidence>
<name>A0ABU2ZL33_9ALTE</name>
<dbReference type="Proteomes" id="UP001253545">
    <property type="component" value="Unassembled WGS sequence"/>
</dbReference>
<keyword evidence="3" id="KW-1185">Reference proteome</keyword>
<feature type="domain" description="Oxidoreductase molybdopterin-binding" evidence="1">
    <location>
        <begin position="77"/>
        <end position="233"/>
    </location>
</feature>
<dbReference type="RefSeq" id="WP_311366845.1">
    <property type="nucleotide sequence ID" value="NZ_JAVRHX010000001.1"/>
</dbReference>